<accession>A0A9D5P961</accession>
<evidence type="ECO:0000313" key="13">
    <source>
        <dbReference type="Proteomes" id="UP000806522"/>
    </source>
</evidence>
<evidence type="ECO:0000256" key="4">
    <source>
        <dbReference type="ARBA" id="ARBA00022692"/>
    </source>
</evidence>
<name>A0A9D5P961_XYLRU</name>
<dbReference type="InterPro" id="IPR039426">
    <property type="entry name" value="TonB-dep_rcpt-like"/>
</dbReference>
<protein>
    <submittedName>
        <fullName evidence="12">TonB-dependent receptor</fullName>
    </submittedName>
</protein>
<evidence type="ECO:0000256" key="5">
    <source>
        <dbReference type="ARBA" id="ARBA00023077"/>
    </source>
</evidence>
<organism evidence="12 13">
    <name type="scientific">Xylanibacter ruminicola</name>
    <name type="common">Prevotella ruminicola</name>
    <dbReference type="NCBI Taxonomy" id="839"/>
    <lineage>
        <taxon>Bacteria</taxon>
        <taxon>Pseudomonadati</taxon>
        <taxon>Bacteroidota</taxon>
        <taxon>Bacteroidia</taxon>
        <taxon>Bacteroidales</taxon>
        <taxon>Prevotellaceae</taxon>
        <taxon>Xylanibacter</taxon>
    </lineage>
</organism>
<keyword evidence="12" id="KW-0675">Receptor</keyword>
<keyword evidence="3 8" id="KW-1134">Transmembrane beta strand</keyword>
<evidence type="ECO:0000256" key="8">
    <source>
        <dbReference type="PROSITE-ProRule" id="PRU01360"/>
    </source>
</evidence>
<dbReference type="SUPFAM" id="SSF56935">
    <property type="entry name" value="Porins"/>
    <property type="match status" value="1"/>
</dbReference>
<dbReference type="AlphaFoldDB" id="A0A9D5P961"/>
<dbReference type="EMBL" id="SUYC01000010">
    <property type="protein sequence ID" value="MBE6271226.1"/>
    <property type="molecule type" value="Genomic_DNA"/>
</dbReference>
<evidence type="ECO:0000256" key="9">
    <source>
        <dbReference type="RuleBase" id="RU003357"/>
    </source>
</evidence>
<dbReference type="Pfam" id="PF07715">
    <property type="entry name" value="Plug"/>
    <property type="match status" value="1"/>
</dbReference>
<dbReference type="GO" id="GO:0009279">
    <property type="term" value="C:cell outer membrane"/>
    <property type="evidence" value="ECO:0007669"/>
    <property type="project" value="UniProtKB-SubCell"/>
</dbReference>
<evidence type="ECO:0000256" key="2">
    <source>
        <dbReference type="ARBA" id="ARBA00022448"/>
    </source>
</evidence>
<proteinExistence type="inferred from homology"/>
<dbReference type="InterPro" id="IPR012910">
    <property type="entry name" value="Plug_dom"/>
</dbReference>
<evidence type="ECO:0000256" key="6">
    <source>
        <dbReference type="ARBA" id="ARBA00023136"/>
    </source>
</evidence>
<evidence type="ECO:0000256" key="1">
    <source>
        <dbReference type="ARBA" id="ARBA00004571"/>
    </source>
</evidence>
<evidence type="ECO:0000256" key="7">
    <source>
        <dbReference type="ARBA" id="ARBA00023237"/>
    </source>
</evidence>
<evidence type="ECO:0000313" key="12">
    <source>
        <dbReference type="EMBL" id="MBE6271226.1"/>
    </source>
</evidence>
<dbReference type="PROSITE" id="PS52016">
    <property type="entry name" value="TONB_DEPENDENT_REC_3"/>
    <property type="match status" value="1"/>
</dbReference>
<dbReference type="InterPro" id="IPR000531">
    <property type="entry name" value="Beta-barrel_TonB"/>
</dbReference>
<dbReference type="Proteomes" id="UP000806522">
    <property type="component" value="Unassembled WGS sequence"/>
</dbReference>
<dbReference type="InterPro" id="IPR036942">
    <property type="entry name" value="Beta-barrel_TonB_sf"/>
</dbReference>
<dbReference type="CDD" id="cd01347">
    <property type="entry name" value="ligand_gated_channel"/>
    <property type="match status" value="1"/>
</dbReference>
<gene>
    <name evidence="12" type="ORF">E7101_09785</name>
</gene>
<keyword evidence="6 8" id="KW-0472">Membrane</keyword>
<sequence>MITLLLAAASLLCAVPDTTVTLKGVTVSGQRQHDYQMRTSQSAVQISHDYLQQNFAGSLMQTLEGVPGVKAMAIGSGQSKPTIRGLGFNRMAVTEDGIKHEGQQWGDDHGLEIDQFAIDRAEVIKGPAALLYGSDAIGGVLNLFSNHIPTEKLEGTVQLFGRSNNEQIGVSAKLGGRSGKWFYRANLTLIDYADYKVPTDSIQYYSYYIKLKDRRLRNTAGLERDGSVMLGYAGYHFHTDVRISDSYSKSGFFANAHGLEVRLSDIDYDHSRRDIDLPYQWVNHLKVLSHTTWRNDRLSLEANLAYQNNLREERSEPVSHGYMPEPDGPLERRFNKSTYTAALGMKLALGAQHELSAGISSEYQHNRRGGWGFIIPDFETLSLGAYAFDQWTLSEQLKLNAGMRFDHAHTHIHSYNDWFLTPTAAGDSAYMQRSADIKRNFNSLTWSAGINYSLGQWVFKVNIGKSFRVPIPKELGADGINYHIFRYERGNTTLDPEESYQIDAGIHWDNEVLCIQVDPYINYFPNYIYLSPTSQYVEGLQLYHYTQAEVLRYGVEAQLNWLMTEHWEAELKGEYLKAEQKSGEKKGYTLPFSTPWSADAGIKYHLDRQGKGFVGLNAHFVGAQHEIVPPEKPTDGYFTLNFSAAKAYQLGHTTLKVALHADNLLNKRYFDHTSYYRLIDVPELGRNFSLMVGVEF</sequence>
<reference evidence="12" key="1">
    <citation type="submission" date="2019-04" db="EMBL/GenBank/DDBJ databases">
        <title>Evolution of Biomass-Degrading Anaerobic Consortia Revealed by Metagenomics.</title>
        <authorList>
            <person name="Peng X."/>
        </authorList>
    </citation>
    <scope>NUCLEOTIDE SEQUENCE</scope>
    <source>
        <strain evidence="12">SIG140</strain>
    </source>
</reference>
<comment type="caution">
    <text evidence="12">The sequence shown here is derived from an EMBL/GenBank/DDBJ whole genome shotgun (WGS) entry which is preliminary data.</text>
</comment>
<dbReference type="Gene3D" id="2.170.130.10">
    <property type="entry name" value="TonB-dependent receptor, plug domain"/>
    <property type="match status" value="1"/>
</dbReference>
<dbReference type="Gene3D" id="2.40.170.20">
    <property type="entry name" value="TonB-dependent receptor, beta-barrel domain"/>
    <property type="match status" value="1"/>
</dbReference>
<dbReference type="GO" id="GO:0044718">
    <property type="term" value="P:siderophore transmembrane transport"/>
    <property type="evidence" value="ECO:0007669"/>
    <property type="project" value="TreeGrafter"/>
</dbReference>
<comment type="similarity">
    <text evidence="8 9">Belongs to the TonB-dependent receptor family.</text>
</comment>
<evidence type="ECO:0000259" key="10">
    <source>
        <dbReference type="Pfam" id="PF00593"/>
    </source>
</evidence>
<dbReference type="PANTHER" id="PTHR30069:SF40">
    <property type="entry name" value="TONB-DEPENDENT RECEPTOR NMB0964-RELATED"/>
    <property type="match status" value="1"/>
</dbReference>
<keyword evidence="7 8" id="KW-0998">Cell outer membrane</keyword>
<evidence type="ECO:0000256" key="3">
    <source>
        <dbReference type="ARBA" id="ARBA00022452"/>
    </source>
</evidence>
<keyword evidence="4 8" id="KW-0812">Transmembrane</keyword>
<keyword evidence="5 9" id="KW-0798">TonB box</keyword>
<evidence type="ECO:0000259" key="11">
    <source>
        <dbReference type="Pfam" id="PF07715"/>
    </source>
</evidence>
<feature type="domain" description="TonB-dependent receptor plug" evidence="11">
    <location>
        <begin position="37"/>
        <end position="140"/>
    </location>
</feature>
<comment type="subcellular location">
    <subcellularLocation>
        <location evidence="1 8">Cell outer membrane</location>
        <topology evidence="1 8">Multi-pass membrane protein</topology>
    </subcellularLocation>
</comment>
<feature type="domain" description="TonB-dependent receptor-like beta-barrel" evidence="10">
    <location>
        <begin position="226"/>
        <end position="664"/>
    </location>
</feature>
<dbReference type="Pfam" id="PF00593">
    <property type="entry name" value="TonB_dep_Rec_b-barrel"/>
    <property type="match status" value="1"/>
</dbReference>
<dbReference type="PANTHER" id="PTHR30069">
    <property type="entry name" value="TONB-DEPENDENT OUTER MEMBRANE RECEPTOR"/>
    <property type="match status" value="1"/>
</dbReference>
<dbReference type="InterPro" id="IPR037066">
    <property type="entry name" value="Plug_dom_sf"/>
</dbReference>
<dbReference type="GO" id="GO:0015344">
    <property type="term" value="F:siderophore uptake transmembrane transporter activity"/>
    <property type="evidence" value="ECO:0007669"/>
    <property type="project" value="TreeGrafter"/>
</dbReference>
<keyword evidence="2 8" id="KW-0813">Transport</keyword>